<evidence type="ECO:0000259" key="1">
    <source>
        <dbReference type="Pfam" id="PF13360"/>
    </source>
</evidence>
<dbReference type="InterPro" id="IPR011047">
    <property type="entry name" value="Quinoprotein_ADH-like_sf"/>
</dbReference>
<evidence type="ECO:0000313" key="3">
    <source>
        <dbReference type="Proteomes" id="UP001165378"/>
    </source>
</evidence>
<name>A0AA41QAV6_9ACTN</name>
<feature type="domain" description="Pyrrolo-quinoline quinone repeat" evidence="1">
    <location>
        <begin position="2"/>
        <end position="168"/>
    </location>
</feature>
<dbReference type="RefSeq" id="WP_235058172.1">
    <property type="nucleotide sequence ID" value="NZ_JAKFHA010000048.1"/>
</dbReference>
<proteinExistence type="predicted"/>
<gene>
    <name evidence="2" type="ORF">LZ495_40120</name>
</gene>
<dbReference type="InterPro" id="IPR002372">
    <property type="entry name" value="PQQ_rpt_dom"/>
</dbReference>
<dbReference type="Pfam" id="PF13360">
    <property type="entry name" value="PQQ_2"/>
    <property type="match status" value="2"/>
</dbReference>
<comment type="caution">
    <text evidence="2">The sequence shown here is derived from an EMBL/GenBank/DDBJ whole genome shotgun (WGS) entry which is preliminary data.</text>
</comment>
<dbReference type="InterPro" id="IPR015943">
    <property type="entry name" value="WD40/YVTN_repeat-like_dom_sf"/>
</dbReference>
<reference evidence="2" key="1">
    <citation type="submission" date="2022-01" db="EMBL/GenBank/DDBJ databases">
        <title>Genome-Based Taxonomic Classification of the Phylum Actinobacteria.</title>
        <authorList>
            <person name="Gao Y."/>
        </authorList>
    </citation>
    <scope>NUCLEOTIDE SEQUENCE</scope>
    <source>
        <strain evidence="2">KLBMP 8922</strain>
    </source>
</reference>
<dbReference type="EMBL" id="JAKFHA010000048">
    <property type="protein sequence ID" value="MCF2533397.1"/>
    <property type="molecule type" value="Genomic_DNA"/>
</dbReference>
<dbReference type="AlphaFoldDB" id="A0AA41QAV6"/>
<evidence type="ECO:0000313" key="2">
    <source>
        <dbReference type="EMBL" id="MCF2533397.1"/>
    </source>
</evidence>
<feature type="domain" description="Pyrrolo-quinoline quinone repeat" evidence="1">
    <location>
        <begin position="410"/>
        <end position="578"/>
    </location>
</feature>
<dbReference type="Proteomes" id="UP001165378">
    <property type="component" value="Unassembled WGS sequence"/>
</dbReference>
<dbReference type="SUPFAM" id="SSF50998">
    <property type="entry name" value="Quinoprotein alcohol dehydrogenase-like"/>
    <property type="match status" value="1"/>
</dbReference>
<dbReference type="Gene3D" id="2.130.10.10">
    <property type="entry name" value="YVTN repeat-like/Quinoprotein amine dehydrogenase"/>
    <property type="match status" value="2"/>
</dbReference>
<accession>A0AA41QAV6</accession>
<organism evidence="2 3">
    <name type="scientific">Yinghuangia soli</name>
    <dbReference type="NCBI Taxonomy" id="2908204"/>
    <lineage>
        <taxon>Bacteria</taxon>
        <taxon>Bacillati</taxon>
        <taxon>Actinomycetota</taxon>
        <taxon>Actinomycetes</taxon>
        <taxon>Kitasatosporales</taxon>
        <taxon>Streptomycetaceae</taxon>
        <taxon>Yinghuangia</taxon>
    </lineage>
</organism>
<dbReference type="PANTHER" id="PTHR34512">
    <property type="entry name" value="CELL SURFACE PROTEIN"/>
    <property type="match status" value="1"/>
</dbReference>
<dbReference type="PANTHER" id="PTHR34512:SF30">
    <property type="entry name" value="OUTER MEMBRANE PROTEIN ASSEMBLY FACTOR BAMB"/>
    <property type="match status" value="1"/>
</dbReference>
<protein>
    <submittedName>
        <fullName evidence="2">PQQ-binding-like beta-propeller repeat protein</fullName>
    </submittedName>
</protein>
<sequence length="777" mass="82105">MARASRKSVYGFSTKTGLPHWHWPIPGRGDLIALSSGVADGVGLILCGTAGPSQHGRVTATALDVRSGEVRWSRRLEAQAGQGRGALPEVPAAAVVPGRAVLLYGRRLEACDLRTGKPVWSRRIGGTAEPPARGRLAVSGGAVVHVSVDGGRATVSRIGAAEGTVAWESDLPFHGEVGGVRVLHEDPLVLLAEGTGRTGRGRALFAYDEESGEVVGRAALESLGDSVAYSGFGIGGDRPLTATGEVLVARTRVPGQAEDHLTAFGSLGGDVRWRWRSQGLITGLTRSAGTIAVVSRKSGAQVVVHLLNEADGCVAAAYELDAPQAGERGRVHLEGDRLIRVSYLGENDRDELQAFRLCENEAPSAVTVPEETPPQPKARVRGAFLLGLPHTLAESWSVTGRSGTDLDAVGSWCGAEVVVRGTKDVLHAFSTDTGEMVWWRPAPEGGVVVGMSGRAEDGIGLALMSDDDGTRLDRLTFRAIDVRTGDVRWSSTLGFGPRDVPHRGGPAGLITALPGRAVTLDGTRLTARDLRTGEVMWEHPLDAHDMASSAHTRLAADGSDVVRVAVHEGRVTARRFTGAEGTAGEPVDVAYAGRAAGVRVIHHAPLTLLVTGARPSRPEPVIVVFDARGGVANRVPVAAIHAQGLLADTGFGADSRVVATEDALILRTYSKRSGRMSLTAVPRYGGSPLWSRAFDADIGGVLSVDDCIVAIVPDRKGAPFTHLRVLDPLTGDTLGGRGVADREFGLKGRFHRDEDRVIRISAREDLRAKSIQMVRLR</sequence>
<keyword evidence="3" id="KW-1185">Reference proteome</keyword>